<proteinExistence type="predicted"/>
<feature type="domain" description="EF-hand" evidence="3">
    <location>
        <begin position="120"/>
        <end position="155"/>
    </location>
</feature>
<evidence type="ECO:0000313" key="4">
    <source>
        <dbReference type="EMBL" id="GHP11065.1"/>
    </source>
</evidence>
<sequence length="196" mass="21333">MSSGQSNVEGMRLAPSARPPTPTNRVAMSMRPATPTLGDNNRAGAHGGPKPTGGGQRPMSREGMPPRARSARPANTGPKDPVTARTMERARSRNASRASNASASSSRTTPEPRRRKVSSKEGKRMYDAFRYLDKDNSNKLTYTEFEEALVGLGYNPKACRKLFDMVDTNKDGNLEYREFVRALCGVKCRRAVGGAV</sequence>
<feature type="region of interest" description="Disordered" evidence="2">
    <location>
        <begin position="1"/>
        <end position="122"/>
    </location>
</feature>
<dbReference type="SMART" id="SM00054">
    <property type="entry name" value="EFh"/>
    <property type="match status" value="2"/>
</dbReference>
<evidence type="ECO:0000256" key="1">
    <source>
        <dbReference type="ARBA" id="ARBA00022837"/>
    </source>
</evidence>
<feature type="compositionally biased region" description="Gly residues" evidence="2">
    <location>
        <begin position="45"/>
        <end position="56"/>
    </location>
</feature>
<keyword evidence="1" id="KW-0106">Calcium</keyword>
<evidence type="ECO:0000313" key="5">
    <source>
        <dbReference type="Proteomes" id="UP000660262"/>
    </source>
</evidence>
<feature type="compositionally biased region" description="Low complexity" evidence="2">
    <location>
        <begin position="93"/>
        <end position="109"/>
    </location>
</feature>
<name>A0A830HWJ7_9CHLO</name>
<dbReference type="EMBL" id="BNJQ01000032">
    <property type="protein sequence ID" value="GHP11065.1"/>
    <property type="molecule type" value="Genomic_DNA"/>
</dbReference>
<dbReference type="InterPro" id="IPR002048">
    <property type="entry name" value="EF_hand_dom"/>
</dbReference>
<dbReference type="AlphaFoldDB" id="A0A830HWJ7"/>
<gene>
    <name evidence="4" type="ORF">PPROV_000979500</name>
</gene>
<dbReference type="Pfam" id="PF13499">
    <property type="entry name" value="EF-hand_7"/>
    <property type="match status" value="1"/>
</dbReference>
<dbReference type="Proteomes" id="UP000660262">
    <property type="component" value="Unassembled WGS sequence"/>
</dbReference>
<reference evidence="4" key="1">
    <citation type="submission" date="2020-10" db="EMBL/GenBank/DDBJ databases">
        <title>Unveiling of a novel bifunctional photoreceptor, Dualchrome1, isolated from a cosmopolitan green alga.</title>
        <authorList>
            <person name="Suzuki S."/>
            <person name="Kawachi M."/>
        </authorList>
    </citation>
    <scope>NUCLEOTIDE SEQUENCE</scope>
    <source>
        <strain evidence="4">NIES 2893</strain>
    </source>
</reference>
<dbReference type="PROSITE" id="PS50222">
    <property type="entry name" value="EF_HAND_2"/>
    <property type="match status" value="2"/>
</dbReference>
<dbReference type="GO" id="GO:0005509">
    <property type="term" value="F:calcium ion binding"/>
    <property type="evidence" value="ECO:0007669"/>
    <property type="project" value="InterPro"/>
</dbReference>
<accession>A0A830HWJ7</accession>
<dbReference type="CDD" id="cd00051">
    <property type="entry name" value="EFh"/>
    <property type="match status" value="1"/>
</dbReference>
<dbReference type="InterPro" id="IPR011992">
    <property type="entry name" value="EF-hand-dom_pair"/>
</dbReference>
<dbReference type="Gene3D" id="1.10.238.10">
    <property type="entry name" value="EF-hand"/>
    <property type="match status" value="1"/>
</dbReference>
<dbReference type="SUPFAM" id="SSF47473">
    <property type="entry name" value="EF-hand"/>
    <property type="match status" value="1"/>
</dbReference>
<protein>
    <recommendedName>
        <fullName evidence="3">EF-hand domain-containing protein</fullName>
    </recommendedName>
</protein>
<dbReference type="PROSITE" id="PS00018">
    <property type="entry name" value="EF_HAND_1"/>
    <property type="match status" value="2"/>
</dbReference>
<organism evidence="4 5">
    <name type="scientific">Pycnococcus provasolii</name>
    <dbReference type="NCBI Taxonomy" id="41880"/>
    <lineage>
        <taxon>Eukaryota</taxon>
        <taxon>Viridiplantae</taxon>
        <taxon>Chlorophyta</taxon>
        <taxon>Pseudoscourfieldiophyceae</taxon>
        <taxon>Pseudoscourfieldiales</taxon>
        <taxon>Pycnococcaceae</taxon>
        <taxon>Pycnococcus</taxon>
    </lineage>
</organism>
<dbReference type="InterPro" id="IPR018247">
    <property type="entry name" value="EF_Hand_1_Ca_BS"/>
</dbReference>
<comment type="caution">
    <text evidence="4">The sequence shown here is derived from an EMBL/GenBank/DDBJ whole genome shotgun (WGS) entry which is preliminary data.</text>
</comment>
<dbReference type="OrthoDB" id="26525at2759"/>
<evidence type="ECO:0000256" key="2">
    <source>
        <dbReference type="SAM" id="MobiDB-lite"/>
    </source>
</evidence>
<evidence type="ECO:0000259" key="3">
    <source>
        <dbReference type="PROSITE" id="PS50222"/>
    </source>
</evidence>
<keyword evidence="5" id="KW-1185">Reference proteome</keyword>
<feature type="domain" description="EF-hand" evidence="3">
    <location>
        <begin position="159"/>
        <end position="189"/>
    </location>
</feature>